<dbReference type="EMBL" id="QEWP01000010">
    <property type="protein sequence ID" value="PWD98895.1"/>
    <property type="molecule type" value="Genomic_DNA"/>
</dbReference>
<dbReference type="Pfam" id="PF09365">
    <property type="entry name" value="DUF2461"/>
    <property type="match status" value="1"/>
</dbReference>
<comment type="caution">
    <text evidence="1">The sequence shown here is derived from an EMBL/GenBank/DDBJ whole genome shotgun (WGS) entry which is preliminary data.</text>
</comment>
<dbReference type="AlphaFoldDB" id="A0A2U2B763"/>
<dbReference type="InterPro" id="IPR015996">
    <property type="entry name" value="UCP028451"/>
</dbReference>
<proteinExistence type="predicted"/>
<gene>
    <name evidence="1" type="ORF">DDZ16_12915</name>
</gene>
<dbReference type="PIRSF" id="PIRSF028451">
    <property type="entry name" value="UCP028451"/>
    <property type="match status" value="1"/>
</dbReference>
<dbReference type="Proteomes" id="UP000244956">
    <property type="component" value="Unassembled WGS sequence"/>
</dbReference>
<accession>A0A2U2B763</accession>
<dbReference type="PANTHER" id="PTHR36452:SF1">
    <property type="entry name" value="DUF2461 DOMAIN-CONTAINING PROTEIN"/>
    <property type="match status" value="1"/>
</dbReference>
<sequence length="226" mass="27018">MAFNGFTTSTISFLNDLALNNNKEWFEARRDIYETHVLQPMRDLTTDLEVCIKSIDPFIETTPAINKTISRIYRDTRFSKDKTPLRNDLWISFRRPNKEWGNVPEFYFYFTPEEYQFGMGFYCASPANMAKIRDHIDGRPDLFKPIVDFYESHDDFTVGGEEYKRTISNDYPESFRKWIQKKNLYVNTTRQLDDLFFSSRLKEELEKAFTNHADLYRFISEGIHRR</sequence>
<organism evidence="1 2">
    <name type="scientific">Marinilabilia rubra</name>
    <dbReference type="NCBI Taxonomy" id="2162893"/>
    <lineage>
        <taxon>Bacteria</taxon>
        <taxon>Pseudomonadati</taxon>
        <taxon>Bacteroidota</taxon>
        <taxon>Bacteroidia</taxon>
        <taxon>Marinilabiliales</taxon>
        <taxon>Marinilabiliaceae</taxon>
        <taxon>Marinilabilia</taxon>
    </lineage>
</organism>
<reference evidence="1 2" key="1">
    <citation type="submission" date="2018-05" db="EMBL/GenBank/DDBJ databases">
        <title>Marinilabilia rubrum sp. nov., isolated from saltern sediment.</title>
        <authorList>
            <person name="Zhang R."/>
        </authorList>
    </citation>
    <scope>NUCLEOTIDE SEQUENCE [LARGE SCALE GENOMIC DNA]</scope>
    <source>
        <strain evidence="1 2">WTE16</strain>
    </source>
</reference>
<evidence type="ECO:0000313" key="1">
    <source>
        <dbReference type="EMBL" id="PWD98895.1"/>
    </source>
</evidence>
<dbReference type="OrthoDB" id="9794241at2"/>
<dbReference type="PANTHER" id="PTHR36452">
    <property type="entry name" value="CHROMOSOME 12, WHOLE GENOME SHOTGUN SEQUENCE"/>
    <property type="match status" value="1"/>
</dbReference>
<evidence type="ECO:0000313" key="2">
    <source>
        <dbReference type="Proteomes" id="UP000244956"/>
    </source>
</evidence>
<name>A0A2U2B763_9BACT</name>
<keyword evidence="2" id="KW-1185">Reference proteome</keyword>
<protein>
    <submittedName>
        <fullName evidence="1">TIGR02453 family protein</fullName>
    </submittedName>
</protein>
<dbReference type="RefSeq" id="WP_109264894.1">
    <property type="nucleotide sequence ID" value="NZ_QEWP01000010.1"/>
</dbReference>
<dbReference type="InterPro" id="IPR012808">
    <property type="entry name" value="CHP02453"/>
</dbReference>
<dbReference type="NCBIfam" id="TIGR02453">
    <property type="entry name" value="TIGR02453 family protein"/>
    <property type="match status" value="1"/>
</dbReference>